<dbReference type="RefSeq" id="WP_020041784.1">
    <property type="nucleotide sequence ID" value="NZ_KE557281.1"/>
</dbReference>
<gene>
    <name evidence="1" type="ORF">Salmuc_04668</name>
</gene>
<keyword evidence="2" id="KW-1185">Reference proteome</keyword>
<evidence type="ECO:0000313" key="2">
    <source>
        <dbReference type="Proteomes" id="UP000015347"/>
    </source>
</evidence>
<proteinExistence type="predicted"/>
<dbReference type="HOGENOM" id="CLU_132148_1_0_5"/>
<dbReference type="OrthoDB" id="3781311at2"/>
<reference evidence="2" key="1">
    <citation type="journal article" date="2014" name="Stand. Genomic Sci.">
        <title>Genome sequence of the exopolysaccharide-producing Salipiger mucosus type strain (DSM 16094(T)), a moderately halophilic member of the Roseobacter clade.</title>
        <authorList>
            <person name="Riedel T."/>
            <person name="Spring S."/>
            <person name="Fiebig A."/>
            <person name="Petersen J."/>
            <person name="Kyrpides N.C."/>
            <person name="Goker M."/>
            <person name="Klenk H.P."/>
        </authorList>
    </citation>
    <scope>NUCLEOTIDE SEQUENCE [LARGE SCALE GENOMIC DNA]</scope>
    <source>
        <strain evidence="2">DSM 16094</strain>
    </source>
</reference>
<sequence>MTDDVFDRLARSSFRSRFKLGPKEADYLVSKGRATIRSHAADFVAQRLAPAVPKNDGKQTPMRGHPAFIAQHATATCCRSCLEKWHGIPTGRLMSAEEQRYTVDIIMAWIDRKGA</sequence>
<dbReference type="Pfam" id="PF13811">
    <property type="entry name" value="DUF4186"/>
    <property type="match status" value="1"/>
</dbReference>
<dbReference type="EMBL" id="APVH01000043">
    <property type="protein sequence ID" value="EPX76782.1"/>
    <property type="molecule type" value="Genomic_DNA"/>
</dbReference>
<accession>S9Q9U9</accession>
<name>S9Q9U9_9RHOB</name>
<protein>
    <recommendedName>
        <fullName evidence="3">DUF4186 domain-containing protein</fullName>
    </recommendedName>
</protein>
<comment type="caution">
    <text evidence="1">The sequence shown here is derived from an EMBL/GenBank/DDBJ whole genome shotgun (WGS) entry which is preliminary data.</text>
</comment>
<dbReference type="Proteomes" id="UP000015347">
    <property type="component" value="Unassembled WGS sequence"/>
</dbReference>
<organism evidence="1 2">
    <name type="scientific">Salipiger mucosus DSM 16094</name>
    <dbReference type="NCBI Taxonomy" id="1123237"/>
    <lineage>
        <taxon>Bacteria</taxon>
        <taxon>Pseudomonadati</taxon>
        <taxon>Pseudomonadota</taxon>
        <taxon>Alphaproteobacteria</taxon>
        <taxon>Rhodobacterales</taxon>
        <taxon>Roseobacteraceae</taxon>
        <taxon>Salipiger</taxon>
    </lineage>
</organism>
<dbReference type="InterPro" id="IPR020378">
    <property type="entry name" value="DUF4186"/>
</dbReference>
<dbReference type="eggNOG" id="ENOG5032RYJ">
    <property type="taxonomic scope" value="Bacteria"/>
</dbReference>
<dbReference type="AlphaFoldDB" id="S9Q9U9"/>
<evidence type="ECO:0008006" key="3">
    <source>
        <dbReference type="Google" id="ProtNLM"/>
    </source>
</evidence>
<evidence type="ECO:0000313" key="1">
    <source>
        <dbReference type="EMBL" id="EPX76782.1"/>
    </source>
</evidence>